<dbReference type="InterPro" id="IPR001544">
    <property type="entry name" value="Aminotrans_IV"/>
</dbReference>
<protein>
    <recommendedName>
        <fullName evidence="5">branched-chain-amino-acid transaminase</fullName>
        <ecNumber evidence="5">2.6.1.42</ecNumber>
    </recommendedName>
</protein>
<comment type="catalytic activity">
    <reaction evidence="6">
        <text>L-valine + 2-oxoglutarate = 3-methyl-2-oxobutanoate + L-glutamate</text>
        <dbReference type="Rhea" id="RHEA:24813"/>
        <dbReference type="ChEBI" id="CHEBI:11851"/>
        <dbReference type="ChEBI" id="CHEBI:16810"/>
        <dbReference type="ChEBI" id="CHEBI:29985"/>
        <dbReference type="ChEBI" id="CHEBI:57762"/>
        <dbReference type="EC" id="2.6.1.42"/>
    </reaction>
</comment>
<evidence type="ECO:0000256" key="6">
    <source>
        <dbReference type="ARBA" id="ARBA00048212"/>
    </source>
</evidence>
<dbReference type="InterPro" id="IPR036038">
    <property type="entry name" value="Aminotransferase-like"/>
</dbReference>
<dbReference type="CDD" id="cd01558">
    <property type="entry name" value="D-AAT_like"/>
    <property type="match status" value="1"/>
</dbReference>
<comment type="catalytic activity">
    <reaction evidence="8">
        <text>L-leucine + 2-oxoglutarate = 4-methyl-2-oxopentanoate + L-glutamate</text>
        <dbReference type="Rhea" id="RHEA:18321"/>
        <dbReference type="ChEBI" id="CHEBI:16810"/>
        <dbReference type="ChEBI" id="CHEBI:17865"/>
        <dbReference type="ChEBI" id="CHEBI:29985"/>
        <dbReference type="ChEBI" id="CHEBI:57427"/>
        <dbReference type="EC" id="2.6.1.42"/>
    </reaction>
</comment>
<dbReference type="SUPFAM" id="SSF56752">
    <property type="entry name" value="D-aminoacid aminotransferase-like PLP-dependent enzymes"/>
    <property type="match status" value="1"/>
</dbReference>
<dbReference type="Proteomes" id="UP001053296">
    <property type="component" value="Chromosome"/>
</dbReference>
<accession>A0ABN6EWR9</accession>
<dbReference type="Gene3D" id="3.30.470.10">
    <property type="match status" value="1"/>
</dbReference>
<name>A0ABN6EWR9_9BACT</name>
<evidence type="ECO:0000313" key="10">
    <source>
        <dbReference type="Proteomes" id="UP001053296"/>
    </source>
</evidence>
<comment type="pathway">
    <text evidence="1">Amino-acid biosynthesis; L-isoleucine biosynthesis; L-isoleucine from 2-oxobutanoate: step 4/4.</text>
</comment>
<comment type="pathway">
    <text evidence="2">Amino-acid biosynthesis; L-valine biosynthesis; L-valine from pyruvate: step 4/4.</text>
</comment>
<evidence type="ECO:0000256" key="5">
    <source>
        <dbReference type="ARBA" id="ARBA00013053"/>
    </source>
</evidence>
<dbReference type="Gene3D" id="3.20.10.10">
    <property type="entry name" value="D-amino Acid Aminotransferase, subunit A, domain 2"/>
    <property type="match status" value="1"/>
</dbReference>
<dbReference type="InterPro" id="IPR043131">
    <property type="entry name" value="BCAT-like_N"/>
</dbReference>
<gene>
    <name evidence="9" type="ORF">PSDVSF_31520</name>
</gene>
<evidence type="ECO:0000256" key="2">
    <source>
        <dbReference type="ARBA" id="ARBA00004931"/>
    </source>
</evidence>
<keyword evidence="10" id="KW-1185">Reference proteome</keyword>
<dbReference type="EC" id="2.6.1.42" evidence="5"/>
<comment type="similarity">
    <text evidence="4">Belongs to the class-IV pyridoxal-phosphate-dependent aminotransferase family.</text>
</comment>
<dbReference type="PANTHER" id="PTHR42743:SF11">
    <property type="entry name" value="AMINODEOXYCHORISMATE LYASE"/>
    <property type="match status" value="1"/>
</dbReference>
<comment type="pathway">
    <text evidence="3">Amino-acid biosynthesis; L-leucine biosynthesis; L-leucine from 3-methyl-2-oxobutanoate: step 4/4.</text>
</comment>
<proteinExistence type="inferred from homology"/>
<reference evidence="9" key="1">
    <citation type="journal article" date="2022" name="Arch. Microbiol.">
        <title>Pseudodesulfovibrio sediminis sp. nov., a mesophilic and neutrophilic sulfate-reducing bacterium isolated from sediment of a brackish lake.</title>
        <authorList>
            <person name="Takahashi A."/>
            <person name="Kojima H."/>
            <person name="Watanabe M."/>
            <person name="Fukui M."/>
        </authorList>
    </citation>
    <scope>NUCLEOTIDE SEQUENCE</scope>
    <source>
        <strain evidence="9">SF6</strain>
    </source>
</reference>
<comment type="catalytic activity">
    <reaction evidence="7">
        <text>L-isoleucine + 2-oxoglutarate = (S)-3-methyl-2-oxopentanoate + L-glutamate</text>
        <dbReference type="Rhea" id="RHEA:24801"/>
        <dbReference type="ChEBI" id="CHEBI:16810"/>
        <dbReference type="ChEBI" id="CHEBI:29985"/>
        <dbReference type="ChEBI" id="CHEBI:35146"/>
        <dbReference type="ChEBI" id="CHEBI:58045"/>
        <dbReference type="EC" id="2.6.1.42"/>
    </reaction>
</comment>
<evidence type="ECO:0000256" key="8">
    <source>
        <dbReference type="ARBA" id="ARBA00049229"/>
    </source>
</evidence>
<evidence type="ECO:0000313" key="9">
    <source>
        <dbReference type="EMBL" id="BCS89910.1"/>
    </source>
</evidence>
<dbReference type="InterPro" id="IPR050571">
    <property type="entry name" value="Class-IV_PLP-Dep_Aminotrnsfr"/>
</dbReference>
<dbReference type="InterPro" id="IPR043132">
    <property type="entry name" value="BCAT-like_C"/>
</dbReference>
<evidence type="ECO:0000256" key="4">
    <source>
        <dbReference type="ARBA" id="ARBA00009320"/>
    </source>
</evidence>
<keyword evidence="9" id="KW-0808">Transferase</keyword>
<organism evidence="9 10">
    <name type="scientific">Pseudodesulfovibrio sediminis</name>
    <dbReference type="NCBI Taxonomy" id="2810563"/>
    <lineage>
        <taxon>Bacteria</taxon>
        <taxon>Pseudomonadati</taxon>
        <taxon>Thermodesulfobacteriota</taxon>
        <taxon>Desulfovibrionia</taxon>
        <taxon>Desulfovibrionales</taxon>
        <taxon>Desulfovibrionaceae</taxon>
    </lineage>
</organism>
<sequence length="270" mass="29811">MPEEEATVSIFDRGFLFADAVYEVTSVVDGKLLDFDAHMARLVRSLGELEMDMPLDRDAILEVHRELIDKNSVDQGVVYIQVTRGVADRDFLYPKDAAQTVVMFTQSRKLTGEKKGLRVVSSPDIRWGRRDIKTVQLLAASMGKMAAYKQGKDDTWLVKDGFVTEGSSNNTYIVTKDGKIVTRHLSNSILSGITRAAVLKLAAEQGLEIEERPFTMDEAKEASEAFMTAASSFVTPVIEVDGTELNGGVPGPVSKRLNEIYIEESKNTAI</sequence>
<dbReference type="EMBL" id="AP024485">
    <property type="protein sequence ID" value="BCS89910.1"/>
    <property type="molecule type" value="Genomic_DNA"/>
</dbReference>
<dbReference type="NCBIfam" id="NF005209">
    <property type="entry name" value="PRK06680.1"/>
    <property type="match status" value="1"/>
</dbReference>
<keyword evidence="9" id="KW-0032">Aminotransferase</keyword>
<dbReference type="GO" id="GO:0008483">
    <property type="term" value="F:transaminase activity"/>
    <property type="evidence" value="ECO:0007669"/>
    <property type="project" value="UniProtKB-KW"/>
</dbReference>
<evidence type="ECO:0000256" key="3">
    <source>
        <dbReference type="ARBA" id="ARBA00005072"/>
    </source>
</evidence>
<evidence type="ECO:0000256" key="1">
    <source>
        <dbReference type="ARBA" id="ARBA00004824"/>
    </source>
</evidence>
<evidence type="ECO:0000256" key="7">
    <source>
        <dbReference type="ARBA" id="ARBA00048798"/>
    </source>
</evidence>
<dbReference type="Pfam" id="PF01063">
    <property type="entry name" value="Aminotran_4"/>
    <property type="match status" value="1"/>
</dbReference>
<dbReference type="PANTHER" id="PTHR42743">
    <property type="entry name" value="AMINO-ACID AMINOTRANSFERASE"/>
    <property type="match status" value="1"/>
</dbReference>